<dbReference type="Gene3D" id="3.40.630.30">
    <property type="match status" value="1"/>
</dbReference>
<protein>
    <submittedName>
        <fullName evidence="2">GNAT family N-acetyltransferase</fullName>
    </submittedName>
</protein>
<dbReference type="PROSITE" id="PS51186">
    <property type="entry name" value="GNAT"/>
    <property type="match status" value="1"/>
</dbReference>
<name>A0ABY5V6F6_9BACT</name>
<dbReference type="Pfam" id="PF00583">
    <property type="entry name" value="Acetyltransf_1"/>
    <property type="match status" value="1"/>
</dbReference>
<dbReference type="RefSeq" id="WP_019150872.1">
    <property type="nucleotide sequence ID" value="NZ_CP102252.1"/>
</dbReference>
<gene>
    <name evidence="2" type="ORF">NQ519_12215</name>
</gene>
<evidence type="ECO:0000313" key="3">
    <source>
        <dbReference type="Proteomes" id="UP001058267"/>
    </source>
</evidence>
<dbReference type="SUPFAM" id="SSF55729">
    <property type="entry name" value="Acyl-CoA N-acyltransferases (Nat)"/>
    <property type="match status" value="1"/>
</dbReference>
<dbReference type="Proteomes" id="UP001058267">
    <property type="component" value="Chromosome"/>
</dbReference>
<organism evidence="2 3">
    <name type="scientific">Alistipes senegalensis JC50</name>
    <dbReference type="NCBI Taxonomy" id="1033732"/>
    <lineage>
        <taxon>Bacteria</taxon>
        <taxon>Pseudomonadati</taxon>
        <taxon>Bacteroidota</taxon>
        <taxon>Bacteroidia</taxon>
        <taxon>Bacteroidales</taxon>
        <taxon>Rikenellaceae</taxon>
        <taxon>Alistipes</taxon>
    </lineage>
</organism>
<dbReference type="InterPro" id="IPR000182">
    <property type="entry name" value="GNAT_dom"/>
</dbReference>
<feature type="domain" description="N-acetyltransferase" evidence="1">
    <location>
        <begin position="10"/>
        <end position="146"/>
    </location>
</feature>
<dbReference type="InterPro" id="IPR016181">
    <property type="entry name" value="Acyl_CoA_acyltransferase"/>
</dbReference>
<keyword evidence="3" id="KW-1185">Reference proteome</keyword>
<dbReference type="EMBL" id="CP102252">
    <property type="protein sequence ID" value="UWN64509.1"/>
    <property type="molecule type" value="Genomic_DNA"/>
</dbReference>
<dbReference type="CDD" id="cd04301">
    <property type="entry name" value="NAT_SF"/>
    <property type="match status" value="1"/>
</dbReference>
<proteinExistence type="predicted"/>
<sequence>MIEFRRDDGIKERQAIHARLGKYNREMCPWLKDHSPLQDPERKPEYADFLAFDDGRLIGGIVGFVAYNWYFLDLLYVEEAYREQDVGTRLIRLVEEFCRNERLTGIRLETWNFQARGFYEKNGFSVFGELEDCPPGTSVYFLKKQLFR</sequence>
<evidence type="ECO:0000313" key="2">
    <source>
        <dbReference type="EMBL" id="UWN64509.1"/>
    </source>
</evidence>
<accession>A0ABY5V6F6</accession>
<reference evidence="2" key="1">
    <citation type="journal article" date="2022" name="Cell">
        <title>Design, construction, and in vivo augmentation of a complex gut microbiome.</title>
        <authorList>
            <person name="Cheng A.G."/>
            <person name="Ho P.Y."/>
            <person name="Aranda-Diaz A."/>
            <person name="Jain S."/>
            <person name="Yu F.B."/>
            <person name="Meng X."/>
            <person name="Wang M."/>
            <person name="Iakiviak M."/>
            <person name="Nagashima K."/>
            <person name="Zhao A."/>
            <person name="Murugkar P."/>
            <person name="Patil A."/>
            <person name="Atabakhsh K."/>
            <person name="Weakley A."/>
            <person name="Yan J."/>
            <person name="Brumbaugh A.R."/>
            <person name="Higginbottom S."/>
            <person name="Dimas A."/>
            <person name="Shiver A.L."/>
            <person name="Deutschbauer A."/>
            <person name="Neff N."/>
            <person name="Sonnenburg J.L."/>
            <person name="Huang K.C."/>
            <person name="Fischbach M.A."/>
        </authorList>
    </citation>
    <scope>NUCLEOTIDE SEQUENCE</scope>
    <source>
        <strain evidence="2">JC50</strain>
    </source>
</reference>
<evidence type="ECO:0000259" key="1">
    <source>
        <dbReference type="PROSITE" id="PS51186"/>
    </source>
</evidence>